<keyword evidence="1" id="KW-0547">Nucleotide-binding</keyword>
<dbReference type="GO" id="GO:0005524">
    <property type="term" value="F:ATP binding"/>
    <property type="evidence" value="ECO:0007669"/>
    <property type="project" value="UniProtKB-KW"/>
</dbReference>
<dbReference type="CDD" id="cd10170">
    <property type="entry name" value="ASKHA_NBD_HSP70"/>
    <property type="match status" value="1"/>
</dbReference>
<protein>
    <recommendedName>
        <fullName evidence="5">Actin-like ATPase domain-containing protein</fullName>
    </recommendedName>
</protein>
<dbReference type="GO" id="GO:0140662">
    <property type="term" value="F:ATP-dependent protein folding chaperone"/>
    <property type="evidence" value="ECO:0007669"/>
    <property type="project" value="InterPro"/>
</dbReference>
<comment type="caution">
    <text evidence="3">The sequence shown here is derived from an EMBL/GenBank/DDBJ whole genome shotgun (WGS) entry which is preliminary data.</text>
</comment>
<organism evidence="3 4">
    <name type="scientific">Glutinoglossum americanum</name>
    <dbReference type="NCBI Taxonomy" id="1670608"/>
    <lineage>
        <taxon>Eukaryota</taxon>
        <taxon>Fungi</taxon>
        <taxon>Dikarya</taxon>
        <taxon>Ascomycota</taxon>
        <taxon>Pezizomycotina</taxon>
        <taxon>Geoglossomycetes</taxon>
        <taxon>Geoglossales</taxon>
        <taxon>Geoglossaceae</taxon>
        <taxon>Glutinoglossum</taxon>
    </lineage>
</organism>
<dbReference type="Gene3D" id="3.30.420.40">
    <property type="match status" value="2"/>
</dbReference>
<dbReference type="PANTHER" id="PTHR14187">
    <property type="entry name" value="ALPHA KINASE/ELONGATION FACTOR 2 KINASE"/>
    <property type="match status" value="1"/>
</dbReference>
<evidence type="ECO:0000313" key="3">
    <source>
        <dbReference type="EMBL" id="KAH0545470.1"/>
    </source>
</evidence>
<keyword evidence="4" id="KW-1185">Reference proteome</keyword>
<dbReference type="PRINTS" id="PR00301">
    <property type="entry name" value="HEATSHOCK70"/>
</dbReference>
<keyword evidence="2" id="KW-0067">ATP-binding</keyword>
<dbReference type="Gene3D" id="3.90.640.10">
    <property type="entry name" value="Actin, Chain A, domain 4"/>
    <property type="match status" value="1"/>
</dbReference>
<dbReference type="OrthoDB" id="2963168at2759"/>
<sequence length="543" mass="60454">MANRPRIIVGLDYGTTYTGVAYIDVIGNNHGRSHNDIQLIQNWGGHGTDEKVPSQIAYGKDGVVTWGNLIPQRATGRKFWTKLQLDERNKSSERSEEFRRLISFLQRMGIADGLGDDDGGEDGPPEYPGKEPVDIVADYLTFIRERLMEALSSRFGVALNTIPMELVVTVPAVWSDKAKDLTFKAVTKAGFKTDQMKISMVAEPEAAALWTMRSMAESALVSAIKVNDNFVICDAGGGTVDLISYRIRAIKPDLEVEECAVGTGDKCGATFVDQEFISWLKEKLGDQYFNKIPADQREIGSKLMKEFNTAKMAFRNENDDYYVSLPRAVGIDDDLGRGIQDGEIIITSSDMREIFDPSINRALELIDGQIAEVMNRNNVVKNVILVGGFGRSDYMYQRVQEYCQERGLGALRPMFPWSAVVRGAVIYGMNPDNKGMVKKRMCRMHYGTPISELFDPTKHEPDQGFIDDDTGLKFARDEQAICVLHADLTDIPESKFTKATRGTGGGVFFVASFKIEITIRGNLLDFALLFDGERKGSVEAKYT</sequence>
<gene>
    <name evidence="3" type="ORF">FGG08_000471</name>
</gene>
<dbReference type="InterPro" id="IPR013126">
    <property type="entry name" value="Hsp_70_fam"/>
</dbReference>
<dbReference type="Pfam" id="PF00012">
    <property type="entry name" value="HSP70"/>
    <property type="match status" value="1"/>
</dbReference>
<dbReference type="SUPFAM" id="SSF53067">
    <property type="entry name" value="Actin-like ATPase domain"/>
    <property type="match status" value="2"/>
</dbReference>
<dbReference type="Proteomes" id="UP000698800">
    <property type="component" value="Unassembled WGS sequence"/>
</dbReference>
<evidence type="ECO:0000256" key="2">
    <source>
        <dbReference type="ARBA" id="ARBA00022840"/>
    </source>
</evidence>
<dbReference type="InterPro" id="IPR043129">
    <property type="entry name" value="ATPase_NBD"/>
</dbReference>
<evidence type="ECO:0000256" key="1">
    <source>
        <dbReference type="ARBA" id="ARBA00022741"/>
    </source>
</evidence>
<evidence type="ECO:0000313" key="4">
    <source>
        <dbReference type="Proteomes" id="UP000698800"/>
    </source>
</evidence>
<name>A0A9P8ICY0_9PEZI</name>
<proteinExistence type="predicted"/>
<reference evidence="3" key="1">
    <citation type="submission" date="2021-03" db="EMBL/GenBank/DDBJ databases">
        <title>Comparative genomics and phylogenomic investigation of the class Geoglossomycetes provide insights into ecological specialization and systematics.</title>
        <authorList>
            <person name="Melie T."/>
            <person name="Pirro S."/>
            <person name="Miller A.N."/>
            <person name="Quandt A."/>
        </authorList>
    </citation>
    <scope>NUCLEOTIDE SEQUENCE</scope>
    <source>
        <strain evidence="3">GBOQ0MN5Z8</strain>
    </source>
</reference>
<accession>A0A9P8ICY0</accession>
<dbReference type="PANTHER" id="PTHR14187:SF82">
    <property type="entry name" value="FAMILY CHAPERONE, PUTATIVE (AFU_ORTHOLOGUE AFUA_7G08575)-RELATED"/>
    <property type="match status" value="1"/>
</dbReference>
<evidence type="ECO:0008006" key="5">
    <source>
        <dbReference type="Google" id="ProtNLM"/>
    </source>
</evidence>
<dbReference type="EMBL" id="JAGHQL010000005">
    <property type="protein sequence ID" value="KAH0545470.1"/>
    <property type="molecule type" value="Genomic_DNA"/>
</dbReference>
<dbReference type="AlphaFoldDB" id="A0A9P8ICY0"/>